<dbReference type="Pfam" id="PF18480">
    <property type="entry name" value="DUF5615"/>
    <property type="match status" value="1"/>
</dbReference>
<dbReference type="Proteomes" id="UP000770785">
    <property type="component" value="Unassembled WGS sequence"/>
</dbReference>
<proteinExistence type="predicted"/>
<dbReference type="EMBL" id="JAATJH010000016">
    <property type="protein sequence ID" value="NJC28515.1"/>
    <property type="molecule type" value="Genomic_DNA"/>
</dbReference>
<sequence>MKIILADESVDFRLVRKLREDDYEIEAIIETTPGIMDEEVLEAANNLEAILLTEDKDFGELTYRLQIPNHGIILLRMSGESLENKISQLYTLFKNYEEKLSTSFSVVTIQKIRVISQ</sequence>
<comment type="caution">
    <text evidence="2">The sequence shown here is derived from an EMBL/GenBank/DDBJ whole genome shotgun (WGS) entry which is preliminary data.</text>
</comment>
<feature type="domain" description="DUF5615" evidence="1">
    <location>
        <begin position="4"/>
        <end position="109"/>
    </location>
</feature>
<evidence type="ECO:0000313" key="2">
    <source>
        <dbReference type="EMBL" id="NJC28515.1"/>
    </source>
</evidence>
<organism evidence="2 3">
    <name type="scientific">Neolewinella antarctica</name>
    <dbReference type="NCBI Taxonomy" id="442734"/>
    <lineage>
        <taxon>Bacteria</taxon>
        <taxon>Pseudomonadati</taxon>
        <taxon>Bacteroidota</taxon>
        <taxon>Saprospiria</taxon>
        <taxon>Saprospirales</taxon>
        <taxon>Lewinellaceae</taxon>
        <taxon>Neolewinella</taxon>
    </lineage>
</organism>
<keyword evidence="3" id="KW-1185">Reference proteome</keyword>
<evidence type="ECO:0000313" key="3">
    <source>
        <dbReference type="Proteomes" id="UP000770785"/>
    </source>
</evidence>
<accession>A0ABX0XGR3</accession>
<dbReference type="InterPro" id="IPR041049">
    <property type="entry name" value="DUF5615"/>
</dbReference>
<evidence type="ECO:0000259" key="1">
    <source>
        <dbReference type="Pfam" id="PF18480"/>
    </source>
</evidence>
<dbReference type="RefSeq" id="WP_168040610.1">
    <property type="nucleotide sequence ID" value="NZ_JAATJH010000016.1"/>
</dbReference>
<protein>
    <submittedName>
        <fullName evidence="2">Nuclease of putative toxin-antitoxin system</fullName>
    </submittedName>
</protein>
<name>A0ABX0XGR3_9BACT</name>
<reference evidence="2 3" key="1">
    <citation type="submission" date="2020-03" db="EMBL/GenBank/DDBJ databases">
        <title>Genomic Encyclopedia of Type Strains, Phase IV (KMG-IV): sequencing the most valuable type-strain genomes for metagenomic binning, comparative biology and taxonomic classification.</title>
        <authorList>
            <person name="Goeker M."/>
        </authorList>
    </citation>
    <scope>NUCLEOTIDE SEQUENCE [LARGE SCALE GENOMIC DNA]</scope>
    <source>
        <strain evidence="2 3">DSM 105096</strain>
    </source>
</reference>
<gene>
    <name evidence="2" type="ORF">GGR27_004040</name>
</gene>